<dbReference type="Ensembl" id="ENSSGRT00000067455.1">
    <property type="protein sequence ID" value="ENSSGRP00000063253.1"/>
    <property type="gene ID" value="ENSSGRG00000032691.1"/>
</dbReference>
<dbReference type="SUPFAM" id="SSF56436">
    <property type="entry name" value="C-type lectin-like"/>
    <property type="match status" value="1"/>
</dbReference>
<feature type="domain" description="C-type lectin" evidence="1">
    <location>
        <begin position="67"/>
        <end position="170"/>
    </location>
</feature>
<dbReference type="PROSITE" id="PS50041">
    <property type="entry name" value="C_TYPE_LECTIN_2"/>
    <property type="match status" value="1"/>
</dbReference>
<dbReference type="InParanoid" id="A0A672PIH6"/>
<dbReference type="PANTHER" id="PTHR45784">
    <property type="entry name" value="C-TYPE LECTIN DOMAIN FAMILY 20 MEMBER A-RELATED"/>
    <property type="match status" value="1"/>
</dbReference>
<reference evidence="2" key="1">
    <citation type="submission" date="2025-08" db="UniProtKB">
        <authorList>
            <consortium name="Ensembl"/>
        </authorList>
    </citation>
    <scope>IDENTIFICATION</scope>
</reference>
<protein>
    <recommendedName>
        <fullName evidence="1">C-type lectin domain-containing protein</fullName>
    </recommendedName>
</protein>
<dbReference type="InterPro" id="IPR001304">
    <property type="entry name" value="C-type_lectin-like"/>
</dbReference>
<evidence type="ECO:0000313" key="2">
    <source>
        <dbReference type="Ensembl" id="ENSSGRP00000063253.1"/>
    </source>
</evidence>
<sequence>ILMLLQSQNGNQSCCLHTHLLLRRRLPSKIAFNPELTVTGITDQKLNETRFVLLLISMLCLSTGCFSKTFCYFTLIQDPKTWTEAQSYCKKYHTDLATIQSDEDRYKIQEIAISAKFQNRAWMGLYDGVFAWRWSYQDLNIDYKYWAPTEETTSRTQRRCGVIRNTGSWHACPAPTSQKISKMISGL</sequence>
<dbReference type="SMART" id="SM00034">
    <property type="entry name" value="CLECT"/>
    <property type="match status" value="1"/>
</dbReference>
<dbReference type="Pfam" id="PF00059">
    <property type="entry name" value="Lectin_C"/>
    <property type="match status" value="1"/>
</dbReference>
<dbReference type="PANTHER" id="PTHR45784:SF3">
    <property type="entry name" value="C-TYPE LECTIN DOMAIN FAMILY 4 MEMBER K-LIKE-RELATED"/>
    <property type="match status" value="1"/>
</dbReference>
<reference evidence="2" key="2">
    <citation type="submission" date="2025-09" db="UniProtKB">
        <authorList>
            <consortium name="Ensembl"/>
        </authorList>
    </citation>
    <scope>IDENTIFICATION</scope>
</reference>
<proteinExistence type="predicted"/>
<keyword evidence="3" id="KW-1185">Reference proteome</keyword>
<dbReference type="AlphaFoldDB" id="A0A672PIH6"/>
<dbReference type="Proteomes" id="UP000472262">
    <property type="component" value="Unassembled WGS sequence"/>
</dbReference>
<name>A0A672PIH6_SINGR</name>
<dbReference type="InterPro" id="IPR016186">
    <property type="entry name" value="C-type_lectin-like/link_sf"/>
</dbReference>
<organism evidence="2 3">
    <name type="scientific">Sinocyclocheilus grahami</name>
    <name type="common">Dianchi golden-line fish</name>
    <name type="synonym">Barbus grahami</name>
    <dbReference type="NCBI Taxonomy" id="75366"/>
    <lineage>
        <taxon>Eukaryota</taxon>
        <taxon>Metazoa</taxon>
        <taxon>Chordata</taxon>
        <taxon>Craniata</taxon>
        <taxon>Vertebrata</taxon>
        <taxon>Euteleostomi</taxon>
        <taxon>Actinopterygii</taxon>
        <taxon>Neopterygii</taxon>
        <taxon>Teleostei</taxon>
        <taxon>Ostariophysi</taxon>
        <taxon>Cypriniformes</taxon>
        <taxon>Cyprinidae</taxon>
        <taxon>Cyprininae</taxon>
        <taxon>Sinocyclocheilus</taxon>
    </lineage>
</organism>
<accession>A0A672PIH6</accession>
<evidence type="ECO:0000259" key="1">
    <source>
        <dbReference type="PROSITE" id="PS50041"/>
    </source>
</evidence>
<dbReference type="InterPro" id="IPR016187">
    <property type="entry name" value="CTDL_fold"/>
</dbReference>
<dbReference type="Gene3D" id="3.10.100.10">
    <property type="entry name" value="Mannose-Binding Protein A, subunit A"/>
    <property type="match status" value="1"/>
</dbReference>
<evidence type="ECO:0000313" key="3">
    <source>
        <dbReference type="Proteomes" id="UP000472262"/>
    </source>
</evidence>